<dbReference type="InterPro" id="IPR047760">
    <property type="entry name" value="XaxB-like"/>
</dbReference>
<organism evidence="1 3">
    <name type="scientific">Providencia huashanensis</name>
    <dbReference type="NCBI Taxonomy" id="3037798"/>
    <lineage>
        <taxon>Bacteria</taxon>
        <taxon>Pseudomonadati</taxon>
        <taxon>Pseudomonadota</taxon>
        <taxon>Gammaproteobacteria</taxon>
        <taxon>Enterobacterales</taxon>
        <taxon>Morganellaceae</taxon>
        <taxon>Providencia</taxon>
    </lineage>
</organism>
<proteinExistence type="predicted"/>
<dbReference type="RefSeq" id="WP_210814210.1">
    <property type="nucleotide sequence ID" value="NZ_JARRYG010000005.1"/>
</dbReference>
<evidence type="ECO:0000313" key="3">
    <source>
        <dbReference type="Proteomes" id="UP001156701"/>
    </source>
</evidence>
<gene>
    <name evidence="1" type="ORF">P7V44_06495</name>
    <name evidence="2" type="ORF">Q5E86_15695</name>
</gene>
<protein>
    <submittedName>
        <fullName evidence="1">Alpha-xenorhabdolysin family binary toxin subunit B</fullName>
    </submittedName>
</protein>
<dbReference type="Proteomes" id="UP001156701">
    <property type="component" value="Unassembled WGS sequence"/>
</dbReference>
<dbReference type="EMBL" id="JARRYG010000005">
    <property type="protein sequence ID" value="MDG4695887.1"/>
    <property type="molecule type" value="Genomic_DNA"/>
</dbReference>
<accession>A0AA42FKA7</accession>
<reference evidence="2" key="3">
    <citation type="journal article" date="2024" name="Int. J. Antimicrob. Agents">
        <title>Identification of a novel Providencia species showing multi-drug-resistant in three patients with hospital-acquired infection.</title>
        <authorList>
            <person name="Yang W."/>
            <person name="Chen J."/>
            <person name="Yang F."/>
            <person name="Ji P."/>
            <person name="Shen S."/>
            <person name="Yin D."/>
            <person name="Hu F."/>
        </authorList>
    </citation>
    <scope>NUCLEOTIDE SEQUENCE</scope>
    <source>
        <strain evidence="2">CRE-138-0111</strain>
    </source>
</reference>
<dbReference type="NCBIfam" id="NF033927">
    <property type="entry name" value="alph_xenorhab_B"/>
    <property type="match status" value="1"/>
</dbReference>
<reference evidence="1" key="1">
    <citation type="submission" date="2023-03" db="EMBL/GenBank/DDBJ databases">
        <title>a new species belonging to Providencia genus.</title>
        <authorList>
            <person name="Yang W."/>
            <person name="Hu F."/>
            <person name="Shen S."/>
            <person name="Ding L."/>
            <person name="Yin D."/>
        </authorList>
    </citation>
    <scope>NUCLEOTIDE SEQUENCE</scope>
    <source>
        <strain evidence="1">CRE-3FA-0001</strain>
    </source>
</reference>
<evidence type="ECO:0000313" key="2">
    <source>
        <dbReference type="EMBL" id="MDO7857761.1"/>
    </source>
</evidence>
<keyword evidence="4" id="KW-1185">Reference proteome</keyword>
<dbReference type="Proteomes" id="UP001176478">
    <property type="component" value="Unassembled WGS sequence"/>
</dbReference>
<name>A0AA42FKA7_9GAMM</name>
<comment type="caution">
    <text evidence="1">The sequence shown here is derived from an EMBL/GenBank/DDBJ whole genome shotgun (WGS) entry which is preliminary data.</text>
</comment>
<dbReference type="AlphaFoldDB" id="A0AA42FKA7"/>
<dbReference type="EMBL" id="JAUQTG010000009">
    <property type="protein sequence ID" value="MDO7857761.1"/>
    <property type="molecule type" value="Genomic_DNA"/>
</dbReference>
<evidence type="ECO:0000313" key="4">
    <source>
        <dbReference type="Proteomes" id="UP001176478"/>
    </source>
</evidence>
<evidence type="ECO:0000313" key="1">
    <source>
        <dbReference type="EMBL" id="MDG4695887.1"/>
    </source>
</evidence>
<sequence length="336" mass="39280">MHDNNEIPVLPSIDVYQLRCISNSIIDFNKNIKNYDYVIYDKINKIAIKTESLNQLIRNSIPIIKIKLDYIIFNDLNENNNDNHHPDNIENLKNKILTIGFIEDLIELKLELEKFIYKIRFTTDSLQTFNIDKPNKNKLQEYNNQKGLLSSAKKNIQMKINEVNQQHSIIKAAEDIILKTKITDFFEKYFLNQESIDSIDIPKNKKQILKMALRYIKNLLAVVDDGLEFLQLVDVRLYLSDLIIALKGEMNAIDTNIFRVSKLISLSEEISTIVLNVQSVITQANLLRNYLESWCDFINEHVSEQTLNVPHIHVASKIFMTYLNEVEYQYQLQLPD</sequence>
<reference evidence="2" key="2">
    <citation type="submission" date="2023-07" db="EMBL/GenBank/DDBJ databases">
        <authorList>
            <person name="Yang W."/>
            <person name="Chen J."/>
            <person name="Ji P."/>
            <person name="Hu F."/>
        </authorList>
    </citation>
    <scope>NUCLEOTIDE SEQUENCE</scope>
    <source>
        <strain evidence="2">CRE-138-0111</strain>
    </source>
</reference>